<name>A0A7Y0K890_9BACI</name>
<dbReference type="AlphaFoldDB" id="A0A7Y0K890"/>
<dbReference type="GO" id="GO:0015074">
    <property type="term" value="P:DNA integration"/>
    <property type="evidence" value="ECO:0007669"/>
    <property type="project" value="InterPro"/>
</dbReference>
<dbReference type="GO" id="GO:0003677">
    <property type="term" value="F:DNA binding"/>
    <property type="evidence" value="ECO:0007669"/>
    <property type="project" value="InterPro"/>
</dbReference>
<dbReference type="Gene3D" id="1.10.443.10">
    <property type="entry name" value="Intergrase catalytic core"/>
    <property type="match status" value="1"/>
</dbReference>
<dbReference type="Proteomes" id="UP000588491">
    <property type="component" value="Unassembled WGS sequence"/>
</dbReference>
<sequence>MIVSFLLRTGLRKGELLALKRQDINFEKNLLSFRSLEMIKKS</sequence>
<comment type="caution">
    <text evidence="3">The sequence shown here is derived from an EMBL/GenBank/DDBJ whole genome shotgun (WGS) entry which is preliminary data.</text>
</comment>
<keyword evidence="4" id="KW-1185">Reference proteome</keyword>
<dbReference type="EMBL" id="JABBPK010000001">
    <property type="protein sequence ID" value="NMO77437.1"/>
    <property type="molecule type" value="Genomic_DNA"/>
</dbReference>
<dbReference type="PROSITE" id="PS51898">
    <property type="entry name" value="TYR_RECOMBINASE"/>
    <property type="match status" value="1"/>
</dbReference>
<reference evidence="3 4" key="1">
    <citation type="submission" date="2020-04" db="EMBL/GenBank/DDBJ databases">
        <title>Bacillus sp. UniB3 isolated from commercial digestive syrup.</title>
        <authorList>
            <person name="Thorat V."/>
            <person name="Kirdat K."/>
            <person name="Tiwarekar B."/>
            <person name="Yadav A."/>
        </authorList>
    </citation>
    <scope>NUCLEOTIDE SEQUENCE [LARGE SCALE GENOMIC DNA]</scope>
    <source>
        <strain evidence="3 4">UniB3</strain>
    </source>
</reference>
<feature type="domain" description="Tyr recombinase" evidence="2">
    <location>
        <begin position="1"/>
        <end position="42"/>
    </location>
</feature>
<dbReference type="InterPro" id="IPR002104">
    <property type="entry name" value="Integrase_catalytic"/>
</dbReference>
<evidence type="ECO:0000256" key="1">
    <source>
        <dbReference type="ARBA" id="ARBA00023172"/>
    </source>
</evidence>
<dbReference type="SUPFAM" id="SSF56349">
    <property type="entry name" value="DNA breaking-rejoining enzymes"/>
    <property type="match status" value="1"/>
</dbReference>
<dbReference type="InterPro" id="IPR013762">
    <property type="entry name" value="Integrase-like_cat_sf"/>
</dbReference>
<gene>
    <name evidence="3" type="ORF">HHU08_10535</name>
</gene>
<evidence type="ECO:0000313" key="3">
    <source>
        <dbReference type="EMBL" id="NMO77437.1"/>
    </source>
</evidence>
<accession>A0A7Y0K890</accession>
<evidence type="ECO:0000259" key="2">
    <source>
        <dbReference type="PROSITE" id="PS51898"/>
    </source>
</evidence>
<keyword evidence="1" id="KW-0233">DNA recombination</keyword>
<organism evidence="3 4">
    <name type="scientific">Niallia alba</name>
    <dbReference type="NCBI Taxonomy" id="2729105"/>
    <lineage>
        <taxon>Bacteria</taxon>
        <taxon>Bacillati</taxon>
        <taxon>Bacillota</taxon>
        <taxon>Bacilli</taxon>
        <taxon>Bacillales</taxon>
        <taxon>Bacillaceae</taxon>
        <taxon>Niallia</taxon>
    </lineage>
</organism>
<protein>
    <submittedName>
        <fullName evidence="3">Tyrosine-type recombinase/integrase</fullName>
    </submittedName>
</protein>
<dbReference type="GO" id="GO:0006310">
    <property type="term" value="P:DNA recombination"/>
    <property type="evidence" value="ECO:0007669"/>
    <property type="project" value="UniProtKB-KW"/>
</dbReference>
<evidence type="ECO:0000313" key="4">
    <source>
        <dbReference type="Proteomes" id="UP000588491"/>
    </source>
</evidence>
<dbReference type="InterPro" id="IPR011010">
    <property type="entry name" value="DNA_brk_join_enz"/>
</dbReference>
<proteinExistence type="predicted"/>